<dbReference type="Gene3D" id="1.10.10.1930">
    <property type="match status" value="1"/>
</dbReference>
<gene>
    <name evidence="2" type="ORF">UFOPK3820_00771</name>
</gene>
<dbReference type="InterPro" id="IPR010982">
    <property type="entry name" value="Lambda_DNA-bd_dom_sf"/>
</dbReference>
<organism evidence="2">
    <name type="scientific">freshwater metagenome</name>
    <dbReference type="NCBI Taxonomy" id="449393"/>
    <lineage>
        <taxon>unclassified sequences</taxon>
        <taxon>metagenomes</taxon>
        <taxon>ecological metagenomes</taxon>
    </lineage>
</organism>
<dbReference type="SUPFAM" id="SSF47413">
    <property type="entry name" value="lambda repressor-like DNA-binding domains"/>
    <property type="match status" value="1"/>
</dbReference>
<dbReference type="SMART" id="SM00530">
    <property type="entry name" value="HTH_XRE"/>
    <property type="match status" value="1"/>
</dbReference>
<proteinExistence type="predicted"/>
<dbReference type="Pfam" id="PF01381">
    <property type="entry name" value="HTH_3"/>
    <property type="match status" value="1"/>
</dbReference>
<reference evidence="2" key="1">
    <citation type="submission" date="2020-05" db="EMBL/GenBank/DDBJ databases">
        <authorList>
            <person name="Chiriac C."/>
            <person name="Salcher M."/>
            <person name="Ghai R."/>
            <person name="Kavagutti S V."/>
        </authorList>
    </citation>
    <scope>NUCLEOTIDE SEQUENCE</scope>
</reference>
<sequence>MSACGLKLPCAPSKAYCATVNTPVTAVTVNQKLREVRRSRSLSLRDVEALSNSTIKAVVLGSYERGSRTLSVKRVIALANLYEVPVSELFGADTLNQTRSLPKLLLDLRLLKMRAANAEHHFNDLYRNLLPLLENIVHARQDWNGEVITLRQSDFHVIALLLKMREKEALHWITEESILLQMKK</sequence>
<dbReference type="PROSITE" id="PS50943">
    <property type="entry name" value="HTH_CROC1"/>
    <property type="match status" value="1"/>
</dbReference>
<feature type="domain" description="HTH cro/C1-type" evidence="1">
    <location>
        <begin position="33"/>
        <end position="89"/>
    </location>
</feature>
<evidence type="ECO:0000259" key="1">
    <source>
        <dbReference type="PROSITE" id="PS50943"/>
    </source>
</evidence>
<name>A0A6J5Z7M6_9ZZZZ</name>
<dbReference type="AlphaFoldDB" id="A0A6J5Z7M6"/>
<evidence type="ECO:0000313" key="2">
    <source>
        <dbReference type="EMBL" id="CAB4338621.1"/>
    </source>
</evidence>
<dbReference type="GO" id="GO:0003677">
    <property type="term" value="F:DNA binding"/>
    <property type="evidence" value="ECO:0007669"/>
    <property type="project" value="InterPro"/>
</dbReference>
<dbReference type="InterPro" id="IPR038099">
    <property type="entry name" value="BldD-like_C_sf"/>
</dbReference>
<protein>
    <submittedName>
        <fullName evidence="2">Unannotated protein</fullName>
    </submittedName>
</protein>
<dbReference type="EMBL" id="CAESAB010000025">
    <property type="protein sequence ID" value="CAB4338621.1"/>
    <property type="molecule type" value="Genomic_DNA"/>
</dbReference>
<accession>A0A6J5Z7M6</accession>
<dbReference type="InterPro" id="IPR001387">
    <property type="entry name" value="Cro/C1-type_HTH"/>
</dbReference>
<dbReference type="Gene3D" id="1.10.260.40">
    <property type="entry name" value="lambda repressor-like DNA-binding domains"/>
    <property type="match status" value="1"/>
</dbReference>